<evidence type="ECO:0000256" key="1">
    <source>
        <dbReference type="ARBA" id="ARBA00022723"/>
    </source>
</evidence>
<feature type="domain" description="F420-non-reducing hydrogenase iron-sulfur subunit D" evidence="5">
    <location>
        <begin position="9"/>
        <end position="124"/>
    </location>
</feature>
<dbReference type="GO" id="GO:0016491">
    <property type="term" value="F:oxidoreductase activity"/>
    <property type="evidence" value="ECO:0007669"/>
    <property type="project" value="UniProtKB-KW"/>
</dbReference>
<dbReference type="GO" id="GO:0051536">
    <property type="term" value="F:iron-sulfur cluster binding"/>
    <property type="evidence" value="ECO:0007669"/>
    <property type="project" value="UniProtKB-KW"/>
</dbReference>
<evidence type="ECO:0000256" key="3">
    <source>
        <dbReference type="ARBA" id="ARBA00023004"/>
    </source>
</evidence>
<evidence type="ECO:0000313" key="7">
    <source>
        <dbReference type="Proteomes" id="UP000285138"/>
    </source>
</evidence>
<proteinExistence type="predicted"/>
<sequence length="132" mass="14662">MADFNPSLVTLCCENSAFLAAENENLPGVTPVKIPCGGQVEHYHILKAFDQGADGVMVLACLKENCKHFWGNDRAEKKVNYVKGMLENIGINGERLSYSPVAANNEYKYGELVKEMYEKLKEMGPMEGKVTK</sequence>
<evidence type="ECO:0000259" key="5">
    <source>
        <dbReference type="Pfam" id="PF02662"/>
    </source>
</evidence>
<gene>
    <name evidence="6" type="ORF">D5R97_00620</name>
</gene>
<dbReference type="GO" id="GO:0046872">
    <property type="term" value="F:metal ion binding"/>
    <property type="evidence" value="ECO:0007669"/>
    <property type="project" value="UniProtKB-KW"/>
</dbReference>
<keyword evidence="1" id="KW-0479">Metal-binding</keyword>
<dbReference type="AlphaFoldDB" id="A0A424YIL9"/>
<keyword evidence="2" id="KW-0560">Oxidoreductase</keyword>
<dbReference type="EMBL" id="QZAA01000028">
    <property type="protein sequence ID" value="RQD78279.1"/>
    <property type="molecule type" value="Genomic_DNA"/>
</dbReference>
<reference evidence="6 7" key="1">
    <citation type="submission" date="2018-08" db="EMBL/GenBank/DDBJ databases">
        <title>The metabolism and importance of syntrophic acetate oxidation coupled to methane or sulfide production in haloalkaline environments.</title>
        <authorList>
            <person name="Timmers P.H.A."/>
            <person name="Vavourakis C.D."/>
            <person name="Sorokin D.Y."/>
            <person name="Sinninghe Damste J.S."/>
            <person name="Muyzer G."/>
            <person name="Stams A.J.M."/>
            <person name="Plugge C.M."/>
        </authorList>
    </citation>
    <scope>NUCLEOTIDE SEQUENCE [LARGE SCALE GENOMIC DNA]</scope>
    <source>
        <strain evidence="6">MSAO_Bac1</strain>
    </source>
</reference>
<keyword evidence="4" id="KW-0411">Iron-sulfur</keyword>
<evidence type="ECO:0000256" key="4">
    <source>
        <dbReference type="ARBA" id="ARBA00023014"/>
    </source>
</evidence>
<evidence type="ECO:0000313" key="6">
    <source>
        <dbReference type="EMBL" id="RQD78279.1"/>
    </source>
</evidence>
<dbReference type="InterPro" id="IPR003813">
    <property type="entry name" value="MvhD/FlpD"/>
</dbReference>
<comment type="caution">
    <text evidence="6">The sequence shown here is derived from an EMBL/GenBank/DDBJ whole genome shotgun (WGS) entry which is preliminary data.</text>
</comment>
<keyword evidence="3" id="KW-0408">Iron</keyword>
<protein>
    <submittedName>
        <fullName evidence="6">Hydrogenase iron-sulfur subunit</fullName>
    </submittedName>
</protein>
<accession>A0A424YIL9</accession>
<evidence type="ECO:0000256" key="2">
    <source>
        <dbReference type="ARBA" id="ARBA00023002"/>
    </source>
</evidence>
<dbReference type="Pfam" id="PF02662">
    <property type="entry name" value="FlpD"/>
    <property type="match status" value="1"/>
</dbReference>
<name>A0A424YIL9_9FIRM</name>
<organism evidence="6 7">
    <name type="scientific">Candidatus Syntrophonatronum acetioxidans</name>
    <dbReference type="NCBI Taxonomy" id="1795816"/>
    <lineage>
        <taxon>Bacteria</taxon>
        <taxon>Bacillati</taxon>
        <taxon>Bacillota</taxon>
        <taxon>Clostridia</taxon>
        <taxon>Eubacteriales</taxon>
        <taxon>Syntrophomonadaceae</taxon>
        <taxon>Candidatus Syntrophonatronum</taxon>
    </lineage>
</organism>
<dbReference type="Proteomes" id="UP000285138">
    <property type="component" value="Unassembled WGS sequence"/>
</dbReference>